<dbReference type="Proteomes" id="UP001209276">
    <property type="component" value="Unassembled WGS sequence"/>
</dbReference>
<dbReference type="Proteomes" id="UP000315377">
    <property type="component" value="Chromosome"/>
</dbReference>
<keyword evidence="4" id="KW-1185">Reference proteome</keyword>
<accession>A0AAP9J2J6</accession>
<reference evidence="2 3" key="1">
    <citation type="submission" date="2019-07" db="EMBL/GenBank/DDBJ databases">
        <title>Paenibacillus thiaminolyticus NRRL B-4156.</title>
        <authorList>
            <person name="Hehnly C."/>
            <person name="Zhang L."/>
        </authorList>
    </citation>
    <scope>NUCLEOTIDE SEQUENCE [LARGE SCALE GENOMIC DNA]</scope>
    <source>
        <strain evidence="2 3">NRRL B-4156</strain>
    </source>
</reference>
<reference evidence="1 4" key="2">
    <citation type="submission" date="2022-05" db="EMBL/GenBank/DDBJ databases">
        <title>Genome Sequencing of Bee-Associated Microbes.</title>
        <authorList>
            <person name="Dunlap C."/>
        </authorList>
    </citation>
    <scope>NUCLEOTIDE SEQUENCE [LARGE SCALE GENOMIC DNA]</scope>
    <source>
        <strain evidence="1 4">NRRL B-14613</strain>
    </source>
</reference>
<evidence type="ECO:0000313" key="1">
    <source>
        <dbReference type="EMBL" id="MCY9607726.1"/>
    </source>
</evidence>
<dbReference type="GeneID" id="76996664"/>
<dbReference type="RefSeq" id="WP_087444716.1">
    <property type="nucleotide sequence ID" value="NZ_CABMNB010000047.1"/>
</dbReference>
<sequence>MATSKTARDEDLKLWYARPVAAAEVVPDADGECLVRYRGQERALKCRANAPLIVTPVSFEAGA</sequence>
<dbReference type="EMBL" id="JAMDMM010000021">
    <property type="protein sequence ID" value="MCY9607726.1"/>
    <property type="molecule type" value="Genomic_DNA"/>
</dbReference>
<evidence type="ECO:0000313" key="2">
    <source>
        <dbReference type="EMBL" id="QDM44108.1"/>
    </source>
</evidence>
<dbReference type="EMBL" id="CP041405">
    <property type="protein sequence ID" value="QDM44108.1"/>
    <property type="molecule type" value="Genomic_DNA"/>
</dbReference>
<evidence type="ECO:0000313" key="4">
    <source>
        <dbReference type="Proteomes" id="UP001209276"/>
    </source>
</evidence>
<organism evidence="2 3">
    <name type="scientific">Paenibacillus thiaminolyticus</name>
    <name type="common">Bacillus thiaminolyticus</name>
    <dbReference type="NCBI Taxonomy" id="49283"/>
    <lineage>
        <taxon>Bacteria</taxon>
        <taxon>Bacillati</taxon>
        <taxon>Bacillota</taxon>
        <taxon>Bacilli</taxon>
        <taxon>Bacillales</taxon>
        <taxon>Paenibacillaceae</taxon>
        <taxon>Paenibacillus</taxon>
    </lineage>
</organism>
<evidence type="ECO:0000313" key="3">
    <source>
        <dbReference type="Proteomes" id="UP000315377"/>
    </source>
</evidence>
<name>A0AAP9J2J6_PANTH</name>
<proteinExistence type="predicted"/>
<dbReference type="AlphaFoldDB" id="A0AAP9J2J6"/>
<protein>
    <submittedName>
        <fullName evidence="2">Uncharacterized protein</fullName>
    </submittedName>
</protein>
<gene>
    <name evidence="2" type="ORF">FLT43_11870</name>
    <name evidence="1" type="ORF">M5W83_11275</name>
</gene>